<dbReference type="RefSeq" id="WP_103424943.1">
    <property type="nucleotide sequence ID" value="NZ_CP026309.1"/>
</dbReference>
<reference evidence="1 2" key="1">
    <citation type="submission" date="2018-01" db="EMBL/GenBank/DDBJ databases">
        <title>Complete genome sequence of Salinigranum rubrum GX10T, an extremely halophilic archaeon isolated from a marine solar saltern.</title>
        <authorList>
            <person name="Han S."/>
        </authorList>
    </citation>
    <scope>NUCLEOTIDE SEQUENCE [LARGE SCALE GENOMIC DNA]</scope>
    <source>
        <strain evidence="1 2">GX10</strain>
    </source>
</reference>
<sequence length="155" mass="17021">MPTVSASFEWKSGGPDRLKKKLRKLEQVFLDEELPKAMGDIALHIEREAKQRAPVESGNLRASIASVVETIANGYRAVVGTNVEYAREVEFGTGPHTITGDPLRFTVDGEVVFATEVNHPGTPAQPFLGPALRTSEDYIERRLKEAFQTAVGRVS</sequence>
<dbReference type="OrthoDB" id="350983at2157"/>
<evidence type="ECO:0008006" key="3">
    <source>
        <dbReference type="Google" id="ProtNLM"/>
    </source>
</evidence>
<dbReference type="Proteomes" id="UP000236584">
    <property type="component" value="Chromosome"/>
</dbReference>
<name>A0A2I8VH51_9EURY</name>
<dbReference type="GeneID" id="35591608"/>
<proteinExistence type="predicted"/>
<dbReference type="EMBL" id="CP026309">
    <property type="protein sequence ID" value="AUV81255.1"/>
    <property type="molecule type" value="Genomic_DNA"/>
</dbReference>
<dbReference type="NCBIfam" id="TIGR01725">
    <property type="entry name" value="phge_HK97_gp10"/>
    <property type="match status" value="1"/>
</dbReference>
<dbReference type="InterPro" id="IPR010064">
    <property type="entry name" value="HK97-gp10_tail"/>
</dbReference>
<protein>
    <recommendedName>
        <fullName evidence="3">HK97 gp10 family phage protein</fullName>
    </recommendedName>
</protein>
<gene>
    <name evidence="1" type="ORF">C2R22_05920</name>
</gene>
<evidence type="ECO:0000313" key="2">
    <source>
        <dbReference type="Proteomes" id="UP000236584"/>
    </source>
</evidence>
<accession>A0A2I8VH51</accession>
<organism evidence="1 2">
    <name type="scientific">Salinigranum rubrum</name>
    <dbReference type="NCBI Taxonomy" id="755307"/>
    <lineage>
        <taxon>Archaea</taxon>
        <taxon>Methanobacteriati</taxon>
        <taxon>Methanobacteriota</taxon>
        <taxon>Stenosarchaea group</taxon>
        <taxon>Halobacteria</taxon>
        <taxon>Halobacteriales</taxon>
        <taxon>Haloferacaceae</taxon>
        <taxon>Salinigranum</taxon>
    </lineage>
</organism>
<dbReference type="AlphaFoldDB" id="A0A2I8VH51"/>
<evidence type="ECO:0000313" key="1">
    <source>
        <dbReference type="EMBL" id="AUV81255.1"/>
    </source>
</evidence>
<keyword evidence="2" id="KW-1185">Reference proteome</keyword>
<dbReference type="KEGG" id="srub:C2R22_05920"/>
<dbReference type="Pfam" id="PF04883">
    <property type="entry name" value="HK97-gp10_like"/>
    <property type="match status" value="1"/>
</dbReference>